<name>A0A1E3QPM1_9ASCO</name>
<dbReference type="RefSeq" id="XP_018984981.1">
    <property type="nucleotide sequence ID" value="XM_019129131.1"/>
</dbReference>
<reference evidence="8" key="1">
    <citation type="submission" date="2016-05" db="EMBL/GenBank/DDBJ databases">
        <title>Comparative genomics of biotechnologically important yeasts.</title>
        <authorList>
            <consortium name="DOE Joint Genome Institute"/>
            <person name="Riley R."/>
            <person name="Haridas S."/>
            <person name="Wolfe K.H."/>
            <person name="Lopes M.R."/>
            <person name="Hittinger C.T."/>
            <person name="Goker M."/>
            <person name="Salamov A."/>
            <person name="Wisecaver J."/>
            <person name="Long T.M."/>
            <person name="Aerts A.L."/>
            <person name="Barry K."/>
            <person name="Choi C."/>
            <person name="Clum A."/>
            <person name="Coughlan A.Y."/>
            <person name="Deshpande S."/>
            <person name="Douglass A.P."/>
            <person name="Hanson S.J."/>
            <person name="Klenk H.-P."/>
            <person name="Labutti K."/>
            <person name="Lapidus A."/>
            <person name="Lindquist E."/>
            <person name="Lipzen A."/>
            <person name="Meier-Kolthoff J.P."/>
            <person name="Ohm R.A."/>
            <person name="Otillar R.P."/>
            <person name="Pangilinan J."/>
            <person name="Peng Y."/>
            <person name="Rokas A."/>
            <person name="Rosa C.A."/>
            <person name="Scheuner C."/>
            <person name="Sibirny A.A."/>
            <person name="Slot J.C."/>
            <person name="Stielow J.B."/>
            <person name="Sun H."/>
            <person name="Kurtzman C.P."/>
            <person name="Blackwell M."/>
            <person name="Grigoriev I.V."/>
            <person name="Jeffries T.W."/>
        </authorList>
    </citation>
    <scope>NUCLEOTIDE SEQUENCE [LARGE SCALE GENOMIC DNA]</scope>
    <source>
        <strain evidence="8">NRRL Y-12698</strain>
    </source>
</reference>
<proteinExistence type="predicted"/>
<dbReference type="Pfam" id="PF03105">
    <property type="entry name" value="SPX"/>
    <property type="match status" value="1"/>
</dbReference>
<feature type="domain" description="SPX" evidence="6">
    <location>
        <begin position="1"/>
        <end position="352"/>
    </location>
</feature>
<dbReference type="InterPro" id="IPR018957">
    <property type="entry name" value="Znf_C3HC4_RING-type"/>
</dbReference>
<evidence type="ECO:0000313" key="8">
    <source>
        <dbReference type="Proteomes" id="UP000094336"/>
    </source>
</evidence>
<keyword evidence="1" id="KW-0479">Metal-binding</keyword>
<dbReference type="GO" id="GO:0008270">
    <property type="term" value="F:zinc ion binding"/>
    <property type="evidence" value="ECO:0007669"/>
    <property type="project" value="UniProtKB-KW"/>
</dbReference>
<dbReference type="OrthoDB" id="5588846at2759"/>
<feature type="domain" description="RING-type" evidence="5">
    <location>
        <begin position="388"/>
        <end position="427"/>
    </location>
</feature>
<dbReference type="PANTHER" id="PTHR23327:SF51">
    <property type="entry name" value="TRANSCRIPTIONAL REGULATOR OF YEAST FORM ADHERENCE 3"/>
    <property type="match status" value="1"/>
</dbReference>
<evidence type="ECO:0000256" key="3">
    <source>
        <dbReference type="ARBA" id="ARBA00022833"/>
    </source>
</evidence>
<evidence type="ECO:0000256" key="1">
    <source>
        <dbReference type="ARBA" id="ARBA00022723"/>
    </source>
</evidence>
<protein>
    <recommendedName>
        <fullName evidence="9">RING-type domain-containing protein</fullName>
    </recommendedName>
</protein>
<dbReference type="EMBL" id="KV454432">
    <property type="protein sequence ID" value="ODQ79653.1"/>
    <property type="molecule type" value="Genomic_DNA"/>
</dbReference>
<evidence type="ECO:0000256" key="2">
    <source>
        <dbReference type="ARBA" id="ARBA00022771"/>
    </source>
</evidence>
<dbReference type="PROSITE" id="PS50089">
    <property type="entry name" value="ZF_RING_2"/>
    <property type="match status" value="1"/>
</dbReference>
<evidence type="ECO:0000256" key="4">
    <source>
        <dbReference type="PROSITE-ProRule" id="PRU00175"/>
    </source>
</evidence>
<dbReference type="PANTHER" id="PTHR23327">
    <property type="entry name" value="RING FINGER PROTEIN 127"/>
    <property type="match status" value="1"/>
</dbReference>
<dbReference type="InterPro" id="IPR013083">
    <property type="entry name" value="Znf_RING/FYVE/PHD"/>
</dbReference>
<evidence type="ECO:0000313" key="7">
    <source>
        <dbReference type="EMBL" id="ODQ79653.1"/>
    </source>
</evidence>
<evidence type="ECO:0000259" key="6">
    <source>
        <dbReference type="PROSITE" id="PS51382"/>
    </source>
</evidence>
<evidence type="ECO:0008006" key="9">
    <source>
        <dbReference type="Google" id="ProtNLM"/>
    </source>
</evidence>
<dbReference type="InterPro" id="IPR004331">
    <property type="entry name" value="SPX_dom"/>
</dbReference>
<dbReference type="PROSITE" id="PS51382">
    <property type="entry name" value="SPX"/>
    <property type="match status" value="1"/>
</dbReference>
<dbReference type="Pfam" id="PF00097">
    <property type="entry name" value="zf-C3HC4"/>
    <property type="match status" value="1"/>
</dbReference>
<gene>
    <name evidence="7" type="ORF">BABINDRAFT_162026</name>
</gene>
<organism evidence="7 8">
    <name type="scientific">Babjeviella inositovora NRRL Y-12698</name>
    <dbReference type="NCBI Taxonomy" id="984486"/>
    <lineage>
        <taxon>Eukaryota</taxon>
        <taxon>Fungi</taxon>
        <taxon>Dikarya</taxon>
        <taxon>Ascomycota</taxon>
        <taxon>Saccharomycotina</taxon>
        <taxon>Pichiomycetes</taxon>
        <taxon>Serinales incertae sedis</taxon>
        <taxon>Babjeviella</taxon>
    </lineage>
</organism>
<dbReference type="AlphaFoldDB" id="A0A1E3QPM1"/>
<keyword evidence="8" id="KW-1185">Reference proteome</keyword>
<dbReference type="Gene3D" id="3.30.40.10">
    <property type="entry name" value="Zinc/RING finger domain, C3HC4 (zinc finger)"/>
    <property type="match status" value="1"/>
</dbReference>
<keyword evidence="3" id="KW-0862">Zinc</keyword>
<dbReference type="Proteomes" id="UP000094336">
    <property type="component" value="Unassembled WGS sequence"/>
</dbReference>
<dbReference type="SMART" id="SM00184">
    <property type="entry name" value="RING"/>
    <property type="match status" value="1"/>
</dbReference>
<dbReference type="InterPro" id="IPR001841">
    <property type="entry name" value="Znf_RING"/>
</dbReference>
<dbReference type="SUPFAM" id="SSF57850">
    <property type="entry name" value="RING/U-box"/>
    <property type="match status" value="1"/>
</dbReference>
<evidence type="ECO:0000259" key="5">
    <source>
        <dbReference type="PROSITE" id="PS50089"/>
    </source>
</evidence>
<dbReference type="InterPro" id="IPR017907">
    <property type="entry name" value="Znf_RING_CS"/>
</dbReference>
<dbReference type="GeneID" id="30146984"/>
<accession>A0A1E3QPM1</accession>
<keyword evidence="2 4" id="KW-0863">Zinc-finger</keyword>
<sequence length="484" mass="55105">MKFAKLFEQTLREESIPEEWIQSSIKYKQLKKCINKVVDELNDLGLEKSVLSTLIQQKMGDDGVPKIEELDDGVPRATAAKPSAKYLLDKDLKNLRPVLTIDVSALSQTQENGKIEGTGDSQYVQEALQRLVEQRELSLSPCTSTSDSDNERLIDGITTVTLSENPSPLMYKETSPEPVPSDGFSSDTTLVFRLKSDGEFFHMLSTELQDLDTLKIRQESQMFSTVQQVGDVINKYSAPSTRRSDMYAWRNIFCAYIESEVFFRNNISGTSDKDVQKSKENFQKFLGILEKGKYYDLFKNKQSTKALNEFIGLNYLLLKLLQFQHINRMAITKILKKFDKQTSLTAKTQFPELISTDPFIKESFAKTMCAIISNKLLTIVPQLDDYECPICTSIAFKPIKLSCGHLFCIRCLVKLQRANKESCPLCRERNVLDADSANMDADALKYMQLYFPKEVKAKQKETESEIAREQFVAVYGEPKKCLVQ</sequence>
<dbReference type="PROSITE" id="PS00518">
    <property type="entry name" value="ZF_RING_1"/>
    <property type="match status" value="1"/>
</dbReference>
<dbReference type="STRING" id="984486.A0A1E3QPM1"/>